<dbReference type="EMBL" id="CP014873">
    <property type="protein sequence ID" value="ANK61467.1"/>
    <property type="molecule type" value="Genomic_DNA"/>
</dbReference>
<dbReference type="Gene3D" id="3.40.50.1860">
    <property type="match status" value="2"/>
</dbReference>
<dbReference type="PANTHER" id="PTHR21198:SF7">
    <property type="entry name" value="ASPARTATE-GLUTAMATE RACEMASE FAMILY"/>
    <property type="match status" value="1"/>
</dbReference>
<evidence type="ECO:0000256" key="1">
    <source>
        <dbReference type="ARBA" id="ARBA00007847"/>
    </source>
</evidence>
<proteinExistence type="inferred from homology"/>
<evidence type="ECO:0000313" key="3">
    <source>
        <dbReference type="EMBL" id="ANK61467.1"/>
    </source>
</evidence>
<dbReference type="InterPro" id="IPR015942">
    <property type="entry name" value="Asp/Glu/hydantoin_racemase"/>
</dbReference>
<dbReference type="AlphaFoldDB" id="A0A192GZP8"/>
<accession>A0A192GZP8</accession>
<dbReference type="GeneID" id="42980820"/>
<dbReference type="PANTHER" id="PTHR21198">
    <property type="entry name" value="GLUTAMATE RACEMASE"/>
    <property type="match status" value="1"/>
</dbReference>
<dbReference type="KEGG" id="lbt:AYR52_00465"/>
<gene>
    <name evidence="3" type="ORF">AYR53_01035</name>
</gene>
<name>A0A192GZP8_9LACO</name>
<dbReference type="GO" id="GO:0047661">
    <property type="term" value="F:amino-acid racemase activity"/>
    <property type="evidence" value="ECO:0007669"/>
    <property type="project" value="InterPro"/>
</dbReference>
<dbReference type="STRING" id="375175.AYR53_01035"/>
<comment type="similarity">
    <text evidence="1">Belongs to the aspartate/glutamate racemases family.</text>
</comment>
<dbReference type="Pfam" id="PF01177">
    <property type="entry name" value="Asp_Glu_race"/>
    <property type="match status" value="1"/>
</dbReference>
<dbReference type="RefSeq" id="WP_068222342.1">
    <property type="nucleotide sequence ID" value="NZ_CP014623.1"/>
</dbReference>
<evidence type="ECO:0000256" key="2">
    <source>
        <dbReference type="ARBA" id="ARBA00023235"/>
    </source>
</evidence>
<dbReference type="NCBIfam" id="TIGR00035">
    <property type="entry name" value="asp_race"/>
    <property type="match status" value="1"/>
</dbReference>
<sequence length="241" mass="27110">MQQFFSILGGMGTMATDSFIRILNQRTPAKNDQDYLNYILVNHATVPDRTTYLLDHSKTNFLPTLLEDVEQQNSLKPDFMVMVCNTAHYFYDELNAASDVPFLNMPEETVKEIKHKFPTAKRIGLAATQGTVASGVYQPIIKKAGYTEVDPTPAIQQKINDLIYTSIKEEQGHVDATLYHTILADMVQDMKVDAIILGCTELSLAEEKAPDHNYPVVDSQSTIADRTLELALKLRQERQAK</sequence>
<dbReference type="InterPro" id="IPR018187">
    <property type="entry name" value="Asp/Glu_racemase_AS_1"/>
</dbReference>
<reference evidence="3 4" key="1">
    <citation type="submission" date="2016-03" db="EMBL/GenBank/DDBJ databases">
        <title>Pediococcus and Lactobacillus from brewery environment - whole genome sequencing and assembly.</title>
        <authorList>
            <person name="Behr J."/>
            <person name="Geissler A.J."/>
            <person name="Vogel R.F."/>
        </authorList>
    </citation>
    <scope>NUCLEOTIDE SEQUENCE [LARGE SCALE GENOMIC DNA]</scope>
    <source>
        <strain evidence="3 4">TMW 1.1989</strain>
    </source>
</reference>
<keyword evidence="4" id="KW-1185">Reference proteome</keyword>
<dbReference type="InterPro" id="IPR004380">
    <property type="entry name" value="Asp_race"/>
</dbReference>
<keyword evidence="2" id="KW-0413">Isomerase</keyword>
<dbReference type="SUPFAM" id="SSF53681">
    <property type="entry name" value="Aspartate/glutamate racemase"/>
    <property type="match status" value="2"/>
</dbReference>
<organism evidence="3 4">
    <name type="scientific">Loigolactobacillus backii</name>
    <dbReference type="NCBI Taxonomy" id="375175"/>
    <lineage>
        <taxon>Bacteria</taxon>
        <taxon>Bacillati</taxon>
        <taxon>Bacillota</taxon>
        <taxon>Bacilli</taxon>
        <taxon>Lactobacillales</taxon>
        <taxon>Lactobacillaceae</taxon>
        <taxon>Loigolactobacillus</taxon>
    </lineage>
</organism>
<dbReference type="PROSITE" id="PS00923">
    <property type="entry name" value="ASP_GLU_RACEMASE_1"/>
    <property type="match status" value="1"/>
</dbReference>
<dbReference type="Proteomes" id="UP000078582">
    <property type="component" value="Chromosome"/>
</dbReference>
<dbReference type="OrthoDB" id="9803739at2"/>
<evidence type="ECO:0000313" key="4">
    <source>
        <dbReference type="Proteomes" id="UP000078582"/>
    </source>
</evidence>
<dbReference type="InterPro" id="IPR001920">
    <property type="entry name" value="Asp/Glu_race"/>
</dbReference>
<protein>
    <submittedName>
        <fullName evidence="3">Aspartate racemase</fullName>
    </submittedName>
</protein>